<dbReference type="RefSeq" id="WP_014072780.1">
    <property type="nucleotide sequence ID" value="NZ_AYYL01000013.1"/>
</dbReference>
<feature type="domain" description="VOC" evidence="1">
    <location>
        <begin position="5"/>
        <end position="129"/>
    </location>
</feature>
<protein>
    <submittedName>
        <fullName evidence="2">Catechol 2,3-dioxygenase</fullName>
    </submittedName>
</protein>
<evidence type="ECO:0000313" key="3">
    <source>
        <dbReference type="Proteomes" id="UP000182635"/>
    </source>
</evidence>
<dbReference type="InterPro" id="IPR037523">
    <property type="entry name" value="VOC_core"/>
</dbReference>
<dbReference type="Gene3D" id="3.10.180.10">
    <property type="entry name" value="2,3-Dihydroxybiphenyl 1,2-Dioxygenase, domain 1"/>
    <property type="match status" value="1"/>
</dbReference>
<dbReference type="GeneID" id="29803221"/>
<dbReference type="AlphaFoldDB" id="A0A1I2RXU8"/>
<proteinExistence type="predicted"/>
<dbReference type="Proteomes" id="UP000182635">
    <property type="component" value="Unassembled WGS sequence"/>
</dbReference>
<dbReference type="Pfam" id="PF00903">
    <property type="entry name" value="Glyoxalase"/>
    <property type="match status" value="1"/>
</dbReference>
<dbReference type="EMBL" id="FOPI01000022">
    <property type="protein sequence ID" value="SFG45310.1"/>
    <property type="molecule type" value="Genomic_DNA"/>
</dbReference>
<reference evidence="3" key="1">
    <citation type="submission" date="2016-10" db="EMBL/GenBank/DDBJ databases">
        <authorList>
            <person name="Varghese N."/>
            <person name="Submissions S."/>
        </authorList>
    </citation>
    <scope>NUCLEOTIDE SEQUENCE [LARGE SCALE GENOMIC DNA]</scope>
    <source>
        <strain evidence="3">DSM 20403</strain>
    </source>
</reference>
<evidence type="ECO:0000313" key="2">
    <source>
        <dbReference type="EMBL" id="SFG45310.1"/>
    </source>
</evidence>
<name>A0A1I2RXU8_9LACO</name>
<organism evidence="2 3">
    <name type="scientific">Ligilactobacillus ruminis DSM 20403 = NBRC 102161</name>
    <dbReference type="NCBI Taxonomy" id="1423798"/>
    <lineage>
        <taxon>Bacteria</taxon>
        <taxon>Bacillati</taxon>
        <taxon>Bacillota</taxon>
        <taxon>Bacilli</taxon>
        <taxon>Lactobacillales</taxon>
        <taxon>Lactobacillaceae</taxon>
        <taxon>Ligilactobacillus</taxon>
    </lineage>
</organism>
<gene>
    <name evidence="2" type="ORF">SAMN02910432_01442</name>
</gene>
<dbReference type="InterPro" id="IPR029068">
    <property type="entry name" value="Glyas_Bleomycin-R_OHBP_Dase"/>
</dbReference>
<keyword evidence="2" id="KW-0560">Oxidoreductase</keyword>
<dbReference type="OrthoDB" id="9802805at2"/>
<accession>A0A1I2RXU8</accession>
<dbReference type="GO" id="GO:0051213">
    <property type="term" value="F:dioxygenase activity"/>
    <property type="evidence" value="ECO:0007669"/>
    <property type="project" value="UniProtKB-KW"/>
</dbReference>
<dbReference type="SUPFAM" id="SSF54593">
    <property type="entry name" value="Glyoxalase/Bleomycin resistance protein/Dihydroxybiphenyl dioxygenase"/>
    <property type="match status" value="1"/>
</dbReference>
<keyword evidence="2" id="KW-0223">Dioxygenase</keyword>
<sequence length="132" mass="14997">MKIKRIDHIVLPVSNLEAAARFYHETFDMPLISDQSDDSVRTLRCGHQLIRLVETSELKARKQKAASICPGACDLCIVSGDKMKDIINHLKSYFVEIIEGPVERYGSEGKMESIYIHDLDSNLIEISVYENK</sequence>
<evidence type="ECO:0000259" key="1">
    <source>
        <dbReference type="PROSITE" id="PS51819"/>
    </source>
</evidence>
<dbReference type="PROSITE" id="PS51819">
    <property type="entry name" value="VOC"/>
    <property type="match status" value="1"/>
</dbReference>
<dbReference type="InterPro" id="IPR004360">
    <property type="entry name" value="Glyas_Fos-R_dOase_dom"/>
</dbReference>